<sequence length="95" mass="10554">MLKKYIRFNIKIFPMYIVLSFLLFAAIFLGEDGGAYINGVSTAIIQLVILALIPNIIYLIMNRNESGNFLGFLGMIPIIPVPFVVIAVIMGVVYV</sequence>
<proteinExistence type="predicted"/>
<keyword evidence="1" id="KW-0812">Transmembrane</keyword>
<keyword evidence="1" id="KW-0472">Membrane</keyword>
<accession>A0ABU9K5K9</accession>
<reference evidence="2 3" key="1">
    <citation type="submission" date="2024-04" db="EMBL/GenBank/DDBJ databases">
        <title>Bacillus oryzaecorticis sp. nov., a moderately halophilic bacterium isolated from rice husks.</title>
        <authorList>
            <person name="Zhu H.-S."/>
        </authorList>
    </citation>
    <scope>NUCLEOTIDE SEQUENCE [LARGE SCALE GENOMIC DNA]</scope>
    <source>
        <strain evidence="2 3">ZC255</strain>
    </source>
</reference>
<protein>
    <submittedName>
        <fullName evidence="2">Uncharacterized protein</fullName>
    </submittedName>
</protein>
<keyword evidence="1" id="KW-1133">Transmembrane helix</keyword>
<dbReference type="EMBL" id="JBBYAF010000001">
    <property type="protein sequence ID" value="MEL3970807.1"/>
    <property type="molecule type" value="Genomic_DNA"/>
</dbReference>
<gene>
    <name evidence="2" type="ORF">AAEO50_00805</name>
</gene>
<evidence type="ECO:0000313" key="2">
    <source>
        <dbReference type="EMBL" id="MEL3970807.1"/>
    </source>
</evidence>
<feature type="transmembrane region" description="Helical" evidence="1">
    <location>
        <begin position="12"/>
        <end position="30"/>
    </location>
</feature>
<comment type="caution">
    <text evidence="2">The sequence shown here is derived from an EMBL/GenBank/DDBJ whole genome shotgun (WGS) entry which is preliminary data.</text>
</comment>
<organism evidence="2 3">
    <name type="scientific">Rossellomorea oryzaecorticis</name>
    <dbReference type="NCBI Taxonomy" id="1396505"/>
    <lineage>
        <taxon>Bacteria</taxon>
        <taxon>Bacillati</taxon>
        <taxon>Bacillota</taxon>
        <taxon>Bacilli</taxon>
        <taxon>Bacillales</taxon>
        <taxon>Bacillaceae</taxon>
        <taxon>Rossellomorea</taxon>
    </lineage>
</organism>
<name>A0ABU9K5K9_9BACI</name>
<evidence type="ECO:0000313" key="3">
    <source>
        <dbReference type="Proteomes" id="UP001389717"/>
    </source>
</evidence>
<feature type="transmembrane region" description="Helical" evidence="1">
    <location>
        <begin position="36"/>
        <end position="60"/>
    </location>
</feature>
<feature type="transmembrane region" description="Helical" evidence="1">
    <location>
        <begin position="72"/>
        <end position="94"/>
    </location>
</feature>
<evidence type="ECO:0000256" key="1">
    <source>
        <dbReference type="SAM" id="Phobius"/>
    </source>
</evidence>
<dbReference type="Proteomes" id="UP001389717">
    <property type="component" value="Unassembled WGS sequence"/>
</dbReference>
<keyword evidence="3" id="KW-1185">Reference proteome</keyword>